<dbReference type="SUPFAM" id="SSF53474">
    <property type="entry name" value="alpha/beta-Hydrolases"/>
    <property type="match status" value="1"/>
</dbReference>
<dbReference type="InterPro" id="IPR000073">
    <property type="entry name" value="AB_hydrolase_1"/>
</dbReference>
<dbReference type="AlphaFoldDB" id="A0A6A4Z192"/>
<gene>
    <name evidence="2" type="ORF">As57867_008762</name>
</gene>
<evidence type="ECO:0000259" key="1">
    <source>
        <dbReference type="Pfam" id="PF00561"/>
    </source>
</evidence>
<reference evidence="2" key="1">
    <citation type="submission" date="2019-06" db="EMBL/GenBank/DDBJ databases">
        <title>Genomics analysis of Aphanomyces spp. identifies a new class of oomycete effector associated with host adaptation.</title>
        <authorList>
            <person name="Gaulin E."/>
        </authorList>
    </citation>
    <scope>NUCLEOTIDE SEQUENCE</scope>
    <source>
        <strain evidence="2">CBS 578.67</strain>
    </source>
</reference>
<accession>A0A6A4Z192</accession>
<comment type="caution">
    <text evidence="2">The sequence shown here is derived from an EMBL/GenBank/DDBJ whole genome shotgun (WGS) entry which is preliminary data.</text>
</comment>
<dbReference type="Gene3D" id="3.40.50.1820">
    <property type="entry name" value="alpha/beta hydrolase"/>
    <property type="match status" value="1"/>
</dbReference>
<feature type="non-terminal residue" evidence="2">
    <location>
        <position position="172"/>
    </location>
</feature>
<sequence length="172" mass="18039">MAMLPWRLPTARFASSSAPSKPTASQATSTIEATCGLNGDDAFRARISTTPFPKSNAVQHVIHARFDDSDTTSLMEDPTDVSLDAATTASEIILSNGHPIYYVTHGPPNASQTFFLIHGSAGSHRSFAQLAPLLVQDDFNVVAVDVPGHGSTSGDAAGGDLDLTDARVARAM</sequence>
<dbReference type="Pfam" id="PF00561">
    <property type="entry name" value="Abhydrolase_1"/>
    <property type="match status" value="1"/>
</dbReference>
<organism evidence="2">
    <name type="scientific">Aphanomyces stellatus</name>
    <dbReference type="NCBI Taxonomy" id="120398"/>
    <lineage>
        <taxon>Eukaryota</taxon>
        <taxon>Sar</taxon>
        <taxon>Stramenopiles</taxon>
        <taxon>Oomycota</taxon>
        <taxon>Saprolegniomycetes</taxon>
        <taxon>Saprolegniales</taxon>
        <taxon>Verrucalvaceae</taxon>
        <taxon>Aphanomyces</taxon>
    </lineage>
</organism>
<feature type="domain" description="AB hydrolase-1" evidence="1">
    <location>
        <begin position="113"/>
        <end position="154"/>
    </location>
</feature>
<proteinExistence type="predicted"/>
<evidence type="ECO:0000313" key="2">
    <source>
        <dbReference type="EMBL" id="KAF0700619.1"/>
    </source>
</evidence>
<dbReference type="InterPro" id="IPR029058">
    <property type="entry name" value="AB_hydrolase_fold"/>
</dbReference>
<dbReference type="EMBL" id="VJMH01005115">
    <property type="protein sequence ID" value="KAF0700619.1"/>
    <property type="molecule type" value="Genomic_DNA"/>
</dbReference>
<protein>
    <recommendedName>
        <fullName evidence="1">AB hydrolase-1 domain-containing protein</fullName>
    </recommendedName>
</protein>
<name>A0A6A4Z192_9STRA</name>